<dbReference type="STRING" id="71451.RV07_GL004195"/>
<protein>
    <submittedName>
        <fullName evidence="7">Integral membrane protein</fullName>
    </submittedName>
</protein>
<evidence type="ECO:0000256" key="6">
    <source>
        <dbReference type="RuleBase" id="RU004379"/>
    </source>
</evidence>
<dbReference type="PANTHER" id="PTHR23291">
    <property type="entry name" value="BAX INHIBITOR-RELATED"/>
    <property type="match status" value="1"/>
</dbReference>
<dbReference type="PANTHER" id="PTHR23291:SF50">
    <property type="entry name" value="PROTEIN LIFEGUARD 4"/>
    <property type="match status" value="1"/>
</dbReference>
<dbReference type="Proteomes" id="UP000013783">
    <property type="component" value="Unassembled WGS sequence"/>
</dbReference>
<keyword evidence="4 6" id="KW-1133">Transmembrane helix</keyword>
<reference evidence="8 10" key="2">
    <citation type="submission" date="2013-03" db="EMBL/GenBank/DDBJ databases">
        <title>The Genome Sequence of Enterococcus malodoratus ATCC_43197 (PacBio/Illumina hybrid assembly).</title>
        <authorList>
            <consortium name="The Broad Institute Genomics Platform"/>
            <consortium name="The Broad Institute Genome Sequencing Center for Infectious Disease"/>
            <person name="Earl A."/>
            <person name="Russ C."/>
            <person name="Gilmore M."/>
            <person name="Surin D."/>
            <person name="Walker B."/>
            <person name="Young S."/>
            <person name="Zeng Q."/>
            <person name="Gargeya S."/>
            <person name="Fitzgerald M."/>
            <person name="Haas B."/>
            <person name="Abouelleil A."/>
            <person name="Allen A.W."/>
            <person name="Alvarado L."/>
            <person name="Arachchi H.M."/>
            <person name="Berlin A.M."/>
            <person name="Chapman S.B."/>
            <person name="Gainer-Dewar J."/>
            <person name="Goldberg J."/>
            <person name="Griggs A."/>
            <person name="Gujja S."/>
            <person name="Hansen M."/>
            <person name="Howarth C."/>
            <person name="Imamovic A."/>
            <person name="Ireland A."/>
            <person name="Larimer J."/>
            <person name="McCowan C."/>
            <person name="Murphy C."/>
            <person name="Pearson M."/>
            <person name="Poon T.W."/>
            <person name="Priest M."/>
            <person name="Roberts A."/>
            <person name="Saif S."/>
            <person name="Shea T."/>
            <person name="Sisk P."/>
            <person name="Sykes S."/>
            <person name="Wortman J."/>
            <person name="Nusbaum C."/>
            <person name="Birren B."/>
        </authorList>
    </citation>
    <scope>NUCLEOTIDE SEQUENCE [LARGE SCALE GENOMIC DNA]</scope>
    <source>
        <strain evidence="8 10">ATCC 43197</strain>
    </source>
</reference>
<evidence type="ECO:0000256" key="5">
    <source>
        <dbReference type="ARBA" id="ARBA00023136"/>
    </source>
</evidence>
<dbReference type="Pfam" id="PF01027">
    <property type="entry name" value="Bax1-I"/>
    <property type="match status" value="1"/>
</dbReference>
<feature type="transmembrane region" description="Helical" evidence="6">
    <location>
        <begin position="163"/>
        <end position="181"/>
    </location>
</feature>
<evidence type="ECO:0000256" key="2">
    <source>
        <dbReference type="ARBA" id="ARBA00010350"/>
    </source>
</evidence>
<sequence length="228" mass="24861">MNNQETTRIYGLNRFYGKIYAFLALGIGISAVISYMALGPWMFQVQSFINNFPLGFWGIWIAEIALVVFLGIKAQKNPTLAIGGFIVYSALNGLTLAVTLAMYDLGTVTQAFVTASATFLVMSLVGSFTKRDLSAIGRAGLSCLLGIIIAMLLNVFLLQSSAVEFFISILMVVVMSGITAYDNQMIRKIYLGSNGEVGNGVAVFMALQLYLDFINLFISFLRIFGSSK</sequence>
<dbReference type="InterPro" id="IPR006214">
    <property type="entry name" value="Bax_inhibitor_1-related"/>
</dbReference>
<reference evidence="7 9" key="1">
    <citation type="submission" date="2013-02" db="EMBL/GenBank/DDBJ databases">
        <title>The Genome Sequence of Enterococcus malodoratus ATCC_43197.</title>
        <authorList>
            <consortium name="The Broad Institute Genome Sequencing Platform"/>
            <consortium name="The Broad Institute Genome Sequencing Center for Infectious Disease"/>
            <person name="Earl A.M."/>
            <person name="Gilmore M.S."/>
            <person name="Lebreton F."/>
            <person name="Walker B."/>
            <person name="Young S.K."/>
            <person name="Zeng Q."/>
            <person name="Gargeya S."/>
            <person name="Fitzgerald M."/>
            <person name="Haas B."/>
            <person name="Abouelleil A."/>
            <person name="Alvarado L."/>
            <person name="Arachchi H.M."/>
            <person name="Berlin A.M."/>
            <person name="Chapman S.B."/>
            <person name="Dewar J."/>
            <person name="Goldberg J."/>
            <person name="Griggs A."/>
            <person name="Gujja S."/>
            <person name="Hansen M."/>
            <person name="Howarth C."/>
            <person name="Imamovic A."/>
            <person name="Larimer J."/>
            <person name="McCowan C."/>
            <person name="Murphy C."/>
            <person name="Neiman D."/>
            <person name="Pearson M."/>
            <person name="Priest M."/>
            <person name="Roberts A."/>
            <person name="Saif S."/>
            <person name="Shea T."/>
            <person name="Sisk P."/>
            <person name="Sykes S."/>
            <person name="Wortman J."/>
            <person name="Nusbaum C."/>
            <person name="Birren B."/>
        </authorList>
    </citation>
    <scope>NUCLEOTIDE SEQUENCE [LARGE SCALE GENOMIC DNA]</scope>
    <source>
        <strain evidence="7 9">ATCC 43197</strain>
    </source>
</reference>
<gene>
    <name evidence="8" type="ORF">I585_00078</name>
    <name evidence="7" type="ORF">UAI_00146</name>
</gene>
<keyword evidence="10" id="KW-1185">Reference proteome</keyword>
<evidence type="ECO:0000256" key="3">
    <source>
        <dbReference type="ARBA" id="ARBA00022692"/>
    </source>
</evidence>
<feature type="transmembrane region" description="Helical" evidence="6">
    <location>
        <begin position="54"/>
        <end position="72"/>
    </location>
</feature>
<feature type="transmembrane region" description="Helical" evidence="6">
    <location>
        <begin position="109"/>
        <end position="128"/>
    </location>
</feature>
<evidence type="ECO:0000313" key="10">
    <source>
        <dbReference type="Proteomes" id="UP000014148"/>
    </source>
</evidence>
<accession>R2RQB2</accession>
<dbReference type="eggNOG" id="COG0670">
    <property type="taxonomic scope" value="Bacteria"/>
</dbReference>
<feature type="transmembrane region" description="Helical" evidence="6">
    <location>
        <begin position="79"/>
        <end position="103"/>
    </location>
</feature>
<evidence type="ECO:0000256" key="4">
    <source>
        <dbReference type="ARBA" id="ARBA00022989"/>
    </source>
</evidence>
<evidence type="ECO:0000313" key="9">
    <source>
        <dbReference type="Proteomes" id="UP000013783"/>
    </source>
</evidence>
<dbReference type="RefSeq" id="WP_010739042.1">
    <property type="nucleotide sequence ID" value="NZ_KB946249.1"/>
</dbReference>
<evidence type="ECO:0000313" key="8">
    <source>
        <dbReference type="EMBL" id="EOT70567.1"/>
    </source>
</evidence>
<dbReference type="GeneID" id="79785599"/>
<feature type="transmembrane region" description="Helical" evidence="6">
    <location>
        <begin position="201"/>
        <end position="224"/>
    </location>
</feature>
<dbReference type="GO" id="GO:0005886">
    <property type="term" value="C:plasma membrane"/>
    <property type="evidence" value="ECO:0007669"/>
    <property type="project" value="TreeGrafter"/>
</dbReference>
<comment type="caution">
    <text evidence="7">The sequence shown here is derived from an EMBL/GenBank/DDBJ whole genome shotgun (WGS) entry which is preliminary data.</text>
</comment>
<feature type="transmembrane region" description="Helical" evidence="6">
    <location>
        <begin position="20"/>
        <end position="42"/>
    </location>
</feature>
<dbReference type="Proteomes" id="UP000014148">
    <property type="component" value="Unassembled WGS sequence"/>
</dbReference>
<comment type="similarity">
    <text evidence="2 6">Belongs to the BI1 family.</text>
</comment>
<dbReference type="CDD" id="cd10432">
    <property type="entry name" value="BI-1-like_bacterial"/>
    <property type="match status" value="1"/>
</dbReference>
<evidence type="ECO:0000313" key="7">
    <source>
        <dbReference type="EMBL" id="EOH82751.1"/>
    </source>
</evidence>
<dbReference type="PATRIC" id="fig|1158601.3.peg.127"/>
<keyword evidence="3 6" id="KW-0812">Transmembrane</keyword>
<organism evidence="7 9">
    <name type="scientific">Enterococcus malodoratus ATCC 43197</name>
    <dbReference type="NCBI Taxonomy" id="1158601"/>
    <lineage>
        <taxon>Bacteria</taxon>
        <taxon>Bacillati</taxon>
        <taxon>Bacillota</taxon>
        <taxon>Bacilli</taxon>
        <taxon>Lactobacillales</taxon>
        <taxon>Enterococcaceae</taxon>
        <taxon>Enterococcus</taxon>
    </lineage>
</organism>
<comment type="subcellular location">
    <subcellularLocation>
        <location evidence="1">Membrane</location>
        <topology evidence="1">Multi-pass membrane protein</topology>
    </subcellularLocation>
</comment>
<name>R2RQB2_9ENTE</name>
<keyword evidence="5 6" id="KW-0472">Membrane</keyword>
<dbReference type="EMBL" id="AJAK01000004">
    <property type="protein sequence ID" value="EOH82751.1"/>
    <property type="molecule type" value="Genomic_DNA"/>
</dbReference>
<proteinExistence type="inferred from homology"/>
<dbReference type="OrthoDB" id="9793828at2"/>
<evidence type="ECO:0000256" key="1">
    <source>
        <dbReference type="ARBA" id="ARBA00004141"/>
    </source>
</evidence>
<feature type="transmembrane region" description="Helical" evidence="6">
    <location>
        <begin position="135"/>
        <end position="157"/>
    </location>
</feature>
<dbReference type="EMBL" id="ASWA01000001">
    <property type="protein sequence ID" value="EOT70567.1"/>
    <property type="molecule type" value="Genomic_DNA"/>
</dbReference>
<dbReference type="AlphaFoldDB" id="R2RQB2"/>